<feature type="domain" description="Glucose/Sorbosone dehydrogenase" evidence="3">
    <location>
        <begin position="88"/>
        <end position="222"/>
    </location>
</feature>
<organism evidence="4 5">
    <name type="scientific">Nocardia rhamnosiphila</name>
    <dbReference type="NCBI Taxonomy" id="426716"/>
    <lineage>
        <taxon>Bacteria</taxon>
        <taxon>Bacillati</taxon>
        <taxon>Actinomycetota</taxon>
        <taxon>Actinomycetes</taxon>
        <taxon>Mycobacteriales</taxon>
        <taxon>Nocardiaceae</taxon>
        <taxon>Nocardia</taxon>
    </lineage>
</organism>
<reference evidence="4 5" key="1">
    <citation type="submission" date="2024-06" db="EMBL/GenBank/DDBJ databases">
        <title>The Natural Products Discovery Center: Release of the First 8490 Sequenced Strains for Exploring Actinobacteria Biosynthetic Diversity.</title>
        <authorList>
            <person name="Kalkreuter E."/>
            <person name="Kautsar S.A."/>
            <person name="Yang D."/>
            <person name="Bader C.D."/>
            <person name="Teijaro C.N."/>
            <person name="Fluegel L."/>
            <person name="Davis C.M."/>
            <person name="Simpson J.R."/>
            <person name="Lauterbach L."/>
            <person name="Steele A.D."/>
            <person name="Gui C."/>
            <person name="Meng S."/>
            <person name="Li G."/>
            <person name="Viehrig K."/>
            <person name="Ye F."/>
            <person name="Su P."/>
            <person name="Kiefer A.F."/>
            <person name="Nichols A."/>
            <person name="Cepeda A.J."/>
            <person name="Yan W."/>
            <person name="Fan B."/>
            <person name="Jiang Y."/>
            <person name="Adhikari A."/>
            <person name="Zheng C.-J."/>
            <person name="Schuster L."/>
            <person name="Cowan T.M."/>
            <person name="Smanski M.J."/>
            <person name="Chevrette M.G."/>
            <person name="De Carvalho L.P.S."/>
            <person name="Shen B."/>
        </authorList>
    </citation>
    <scope>NUCLEOTIDE SEQUENCE [LARGE SCALE GENOMIC DNA]</scope>
    <source>
        <strain evidence="4 5">NPDC019708</strain>
    </source>
</reference>
<feature type="signal peptide" evidence="2">
    <location>
        <begin position="1"/>
        <end position="26"/>
    </location>
</feature>
<evidence type="ECO:0000313" key="5">
    <source>
        <dbReference type="Proteomes" id="UP001550628"/>
    </source>
</evidence>
<evidence type="ECO:0000256" key="2">
    <source>
        <dbReference type="SAM" id="SignalP"/>
    </source>
</evidence>
<evidence type="ECO:0000259" key="3">
    <source>
        <dbReference type="Pfam" id="PF07995"/>
    </source>
</evidence>
<comment type="caution">
    <text evidence="4">The sequence shown here is derived from an EMBL/GenBank/DDBJ whole genome shotgun (WGS) entry which is preliminary data.</text>
</comment>
<dbReference type="EMBL" id="JBEYBF010000012">
    <property type="protein sequence ID" value="MEU1953814.1"/>
    <property type="molecule type" value="Genomic_DNA"/>
</dbReference>
<accession>A0ABV2WSG5</accession>
<gene>
    <name evidence="4" type="ORF">ABZ510_18375</name>
</gene>
<sequence length="368" mass="37586">MRSVGARRVTVGLVLGALVLSGCARFDDSASSPFTPEPTLEGAELEPKKPEQSESSTTRPSGPCIDPDPAVVVSCLDTTGGLVEMGGYALVAERRTGRILQVAPEQQPIEVARVDVDPAGDGGLSDIAISPTYAEDGLIYAYVTTPSDNRVVRFAEGGPAKPVLTGIPKGATGNRGAIEWSKPDQMLVLTGDTGDPAAAADPGSRAGKLLRVNNPSSSGEAPTEVAVAGIGSAGDICLGGDQIWITDRTPTMDRLQRIGPDGVVTTAWTWPDRPGVAGCAVTPEGVAISLTDAKALAMAAPDPKTFAVTAPPSVFVANKYGRLLGASPAMDGTIWVSTANKSDGGEPTPNDDRVVRIPPPSAGGGGPD</sequence>
<dbReference type="PROSITE" id="PS51257">
    <property type="entry name" value="PROKAR_LIPOPROTEIN"/>
    <property type="match status" value="1"/>
</dbReference>
<feature type="chain" id="PRO_5047261981" evidence="2">
    <location>
        <begin position="27"/>
        <end position="368"/>
    </location>
</feature>
<evidence type="ECO:0000256" key="1">
    <source>
        <dbReference type="SAM" id="MobiDB-lite"/>
    </source>
</evidence>
<dbReference type="InterPro" id="IPR011042">
    <property type="entry name" value="6-blade_b-propeller_TolB-like"/>
</dbReference>
<keyword evidence="5" id="KW-1185">Reference proteome</keyword>
<feature type="region of interest" description="Disordered" evidence="1">
    <location>
        <begin position="30"/>
        <end position="68"/>
    </location>
</feature>
<keyword evidence="2" id="KW-0732">Signal</keyword>
<evidence type="ECO:0000313" key="4">
    <source>
        <dbReference type="EMBL" id="MEU1953814.1"/>
    </source>
</evidence>
<protein>
    <submittedName>
        <fullName evidence="4">PQQ-dependent sugar dehydrogenase</fullName>
    </submittedName>
</protein>
<feature type="region of interest" description="Disordered" evidence="1">
    <location>
        <begin position="337"/>
        <end position="368"/>
    </location>
</feature>
<proteinExistence type="predicted"/>
<dbReference type="InterPro" id="IPR012938">
    <property type="entry name" value="Glc/Sorbosone_DH"/>
</dbReference>
<dbReference type="SUPFAM" id="SSF63829">
    <property type="entry name" value="Calcium-dependent phosphotriesterase"/>
    <property type="match status" value="1"/>
</dbReference>
<name>A0ABV2WSG5_9NOCA</name>
<dbReference type="Gene3D" id="2.120.10.30">
    <property type="entry name" value="TolB, C-terminal domain"/>
    <property type="match status" value="1"/>
</dbReference>
<dbReference type="GeneID" id="96243281"/>
<dbReference type="RefSeq" id="WP_030521898.1">
    <property type="nucleotide sequence ID" value="NZ_JBEXYG010000021.1"/>
</dbReference>
<dbReference type="Proteomes" id="UP001550628">
    <property type="component" value="Unassembled WGS sequence"/>
</dbReference>
<dbReference type="Pfam" id="PF07995">
    <property type="entry name" value="GSDH"/>
    <property type="match status" value="1"/>
</dbReference>